<dbReference type="AlphaFoldDB" id="A0A8H5CEW5"/>
<keyword evidence="3" id="KW-1185">Reference proteome</keyword>
<organism evidence="2 3">
    <name type="scientific">Tetrapyrgos nigripes</name>
    <dbReference type="NCBI Taxonomy" id="182062"/>
    <lineage>
        <taxon>Eukaryota</taxon>
        <taxon>Fungi</taxon>
        <taxon>Dikarya</taxon>
        <taxon>Basidiomycota</taxon>
        <taxon>Agaricomycotina</taxon>
        <taxon>Agaricomycetes</taxon>
        <taxon>Agaricomycetidae</taxon>
        <taxon>Agaricales</taxon>
        <taxon>Marasmiineae</taxon>
        <taxon>Marasmiaceae</taxon>
        <taxon>Tetrapyrgos</taxon>
    </lineage>
</organism>
<accession>A0A8H5CEW5</accession>
<feature type="compositionally biased region" description="Acidic residues" evidence="1">
    <location>
        <begin position="488"/>
        <end position="520"/>
    </location>
</feature>
<proteinExistence type="predicted"/>
<evidence type="ECO:0000256" key="1">
    <source>
        <dbReference type="SAM" id="MobiDB-lite"/>
    </source>
</evidence>
<feature type="region of interest" description="Disordered" evidence="1">
    <location>
        <begin position="329"/>
        <end position="382"/>
    </location>
</feature>
<reference evidence="2 3" key="1">
    <citation type="journal article" date="2020" name="ISME J.">
        <title>Uncovering the hidden diversity of litter-decomposition mechanisms in mushroom-forming fungi.</title>
        <authorList>
            <person name="Floudas D."/>
            <person name="Bentzer J."/>
            <person name="Ahren D."/>
            <person name="Johansson T."/>
            <person name="Persson P."/>
            <person name="Tunlid A."/>
        </authorList>
    </citation>
    <scope>NUCLEOTIDE SEQUENCE [LARGE SCALE GENOMIC DNA]</scope>
    <source>
        <strain evidence="2 3">CBS 291.85</strain>
    </source>
</reference>
<sequence length="565" mass="62493">MTVGAFGRSLGDDLINTNAAFSTFSSTSRTMSSRNGSRAEPNENEHIHLLQKINALLVYLQLPITLESLFELTPSLLLAILECLLGTRVPIEHETRRLLASASTSKRDLDKATLAKIHAMKLFLGTLETDIVKADVGLSAVDPEKLAEGEWDQVVIVARVLGTLLESLHELLDNEGPSVIPISPKTATTATARHLHEGWHAEDPNRLHLLSFAHTSLSLSPLDAFASPEGSGTCDCSMEYPSQFPNPASAFAPYASTRSPRPLPSTPPRSHPHPHPRSQEVNNSPTKSPFTPRLAIQTQTQIQGKGGSRHQHQLWIKKVDLEEEIRKFSQRERSERSGGFGESERSGTLSGYGHGHSGEEVDGEGEEMGNRRGSRSRARGVKNPILPLSLSLSLSSSSSSSKRKRVIHNHTDANDVFMDCDCDFSPSHHHHHHNGSDFNPDFQPDSSFNLASLDHYIYIVADPDNSGGGEGEGEDDTDNDNVFRKAEDEDEEAETDDEAEEEEEEEEGWKDAEWEGEAEAEEKHPYPYLDLDLDLDPHQQTILLLQERARLLEELARFRVGNVKG</sequence>
<feature type="region of interest" description="Disordered" evidence="1">
    <location>
        <begin position="461"/>
        <end position="525"/>
    </location>
</feature>
<comment type="caution">
    <text evidence="2">The sequence shown here is derived from an EMBL/GenBank/DDBJ whole genome shotgun (WGS) entry which is preliminary data.</text>
</comment>
<protein>
    <submittedName>
        <fullName evidence="2">Uncharacterized protein</fullName>
    </submittedName>
</protein>
<dbReference type="EMBL" id="JAACJM010000184">
    <property type="protein sequence ID" value="KAF5339518.1"/>
    <property type="molecule type" value="Genomic_DNA"/>
</dbReference>
<evidence type="ECO:0000313" key="3">
    <source>
        <dbReference type="Proteomes" id="UP000559256"/>
    </source>
</evidence>
<feature type="region of interest" description="Disordered" evidence="1">
    <location>
        <begin position="248"/>
        <end position="291"/>
    </location>
</feature>
<dbReference type="OrthoDB" id="2596754at2759"/>
<feature type="compositionally biased region" description="Polar residues" evidence="1">
    <location>
        <begin position="279"/>
        <end position="289"/>
    </location>
</feature>
<evidence type="ECO:0000313" key="2">
    <source>
        <dbReference type="EMBL" id="KAF5339518.1"/>
    </source>
</evidence>
<dbReference type="Proteomes" id="UP000559256">
    <property type="component" value="Unassembled WGS sequence"/>
</dbReference>
<name>A0A8H5CEW5_9AGAR</name>
<gene>
    <name evidence="2" type="ORF">D9758_016367</name>
</gene>